<dbReference type="SUPFAM" id="SSF51430">
    <property type="entry name" value="NAD(P)-linked oxidoreductase"/>
    <property type="match status" value="2"/>
</dbReference>
<keyword evidence="2" id="KW-0521">NADP</keyword>
<evidence type="ECO:0000256" key="2">
    <source>
        <dbReference type="ARBA" id="ARBA00022857"/>
    </source>
</evidence>
<dbReference type="Pfam" id="PF00248">
    <property type="entry name" value="Aldo_ket_red"/>
    <property type="match status" value="2"/>
</dbReference>
<accession>A0A3F2RB63</accession>
<reference evidence="7 8" key="1">
    <citation type="submission" date="2018-07" db="EMBL/GenBank/DDBJ databases">
        <title>Genome sequencing of oomycete isolates from Chile give support for New Zealand origin for Phytophthora kernoviae and make available the first Nothophytophthora sp. genome.</title>
        <authorList>
            <person name="Studholme D.J."/>
            <person name="Sanfuentes E."/>
            <person name="Panda P."/>
            <person name="Hill R."/>
            <person name="Sambles C."/>
            <person name="Grant M."/>
            <person name="Williams N.M."/>
            <person name="Mcdougal R.L."/>
        </authorList>
    </citation>
    <scope>NUCLEOTIDE SEQUENCE [LARGE SCALE GENOMIC DNA]</scope>
    <source>
        <strain evidence="5">Chile6</strain>
        <strain evidence="6">Chile7</strain>
    </source>
</reference>
<dbReference type="AlphaFoldDB" id="A0A3F2RB63"/>
<dbReference type="GO" id="GO:0016491">
    <property type="term" value="F:oxidoreductase activity"/>
    <property type="evidence" value="ECO:0007669"/>
    <property type="project" value="UniProtKB-KW"/>
</dbReference>
<dbReference type="PANTHER" id="PTHR43150:SF2">
    <property type="entry name" value="HYPERKINETIC, ISOFORM M"/>
    <property type="match status" value="1"/>
</dbReference>
<evidence type="ECO:0000256" key="1">
    <source>
        <dbReference type="ARBA" id="ARBA00006515"/>
    </source>
</evidence>
<evidence type="ECO:0000256" key="3">
    <source>
        <dbReference type="ARBA" id="ARBA00023002"/>
    </source>
</evidence>
<evidence type="ECO:0000313" key="7">
    <source>
        <dbReference type="Proteomes" id="UP000277300"/>
    </source>
</evidence>
<protein>
    <recommendedName>
        <fullName evidence="4">NADP-dependent oxidoreductase domain-containing protein</fullName>
    </recommendedName>
</protein>
<feature type="domain" description="NADP-dependent oxidoreductase" evidence="4">
    <location>
        <begin position="24"/>
        <end position="332"/>
    </location>
</feature>
<dbReference type="EMBL" id="MBDO02001031">
    <property type="protein sequence ID" value="RLN51039.1"/>
    <property type="molecule type" value="Genomic_DNA"/>
</dbReference>
<organism evidence="5 7">
    <name type="scientific">Phytophthora kernoviae</name>
    <dbReference type="NCBI Taxonomy" id="325452"/>
    <lineage>
        <taxon>Eukaryota</taxon>
        <taxon>Sar</taxon>
        <taxon>Stramenopiles</taxon>
        <taxon>Oomycota</taxon>
        <taxon>Peronosporomycetes</taxon>
        <taxon>Peronosporales</taxon>
        <taxon>Peronosporaceae</taxon>
        <taxon>Phytophthora</taxon>
    </lineage>
</organism>
<keyword evidence="3" id="KW-0560">Oxidoreductase</keyword>
<dbReference type="PANTHER" id="PTHR43150">
    <property type="entry name" value="HYPERKINETIC, ISOFORM M"/>
    <property type="match status" value="1"/>
</dbReference>
<dbReference type="InterPro" id="IPR036812">
    <property type="entry name" value="NAD(P)_OxRdtase_dom_sf"/>
</dbReference>
<dbReference type="InterPro" id="IPR005399">
    <property type="entry name" value="K_chnl_volt-dep_bsu_KCNAB-rel"/>
</dbReference>
<feature type="domain" description="NADP-dependent oxidoreductase" evidence="4">
    <location>
        <begin position="381"/>
        <end position="675"/>
    </location>
</feature>
<dbReference type="EMBL" id="MBAD02001402">
    <property type="protein sequence ID" value="RLN55044.1"/>
    <property type="molecule type" value="Genomic_DNA"/>
</dbReference>
<evidence type="ECO:0000313" key="6">
    <source>
        <dbReference type="EMBL" id="RLN55044.1"/>
    </source>
</evidence>
<dbReference type="InterPro" id="IPR023210">
    <property type="entry name" value="NADP_OxRdtase_dom"/>
</dbReference>
<dbReference type="Gene3D" id="3.20.20.100">
    <property type="entry name" value="NADP-dependent oxidoreductase domain"/>
    <property type="match status" value="2"/>
</dbReference>
<comment type="caution">
    <text evidence="5">The sequence shown here is derived from an EMBL/GenBank/DDBJ whole genome shotgun (WGS) entry which is preliminary data.</text>
</comment>
<dbReference type="PRINTS" id="PR01577">
    <property type="entry name" value="KCNABCHANNEL"/>
</dbReference>
<comment type="similarity">
    <text evidence="1">Belongs to the shaker potassium channel beta subunit family.</text>
</comment>
<evidence type="ECO:0000313" key="5">
    <source>
        <dbReference type="EMBL" id="RLN51039.1"/>
    </source>
</evidence>
<proteinExistence type="inferred from homology"/>
<name>A0A3F2RB63_9STRA</name>
<evidence type="ECO:0000313" key="8">
    <source>
        <dbReference type="Proteomes" id="UP000284657"/>
    </source>
</evidence>
<gene>
    <name evidence="6" type="ORF">BBJ29_009914</name>
    <name evidence="5" type="ORF">BBP00_00009957</name>
</gene>
<sequence length="710" mass="79295">MAPSTPSKMTYRFLGNSGLLVSELSLGTWLDYDEKHTVDAWYSIMELAFKHGVNFFDTAEMYGWGQAEGLLGGAIKKGIAQKTWSREDLVISTKLFPGTKGFEEGGPNDQGNGRKHIVEGLKASLRRLDLEYVDVVFSHRPEVYTPIEETVRAMNFVINQGWAFYWGTSEWPSSQIREACEIADRLGLIRPIVEQAQYNIFERNKVEFDYVDLYKKYKLGLTTWSPLAYGTLTGKYSAGKPEGSRFTTPLFGDDSPFSEGFQEHVEAADKLKPIAKELGCSMAQMAIAWAVTNKNVSTVLLGASRPSQLEENLKSLEVVSKITPEVKAKINTIVNFVPKVSEMDQFATLPLVMAPNSTDTTSAKMSYRFLGNSGLLVSKFSLGSWMWASDEYTVDAWYKMMVTAFNGGVNLFDTAENYGETLAERNMGGAIKRGIKEGIWTREDLVVTAKLFAGTVAWDQSSPNAQGLCRKYIIEGLKASLKRMQLDYVDVVFCHRPDALTPIEETVRAMNFVIEQGWAFYWGTSEWLASDITEACEIADRLGLIRPIVEQPQYNILERNKVEFEFLDLYKKYKLGLTVWSPLASGYLTGKYSAPTPGASRLTKKLEAGPPLPSELCVENVEKANKLKPIAKELGCTLAQLALAWCVSNENVSTVLLGASRPSQLEENLKALEFVDKITPVVKVKIDSIVNFVPRVPQMDRLANLRGRHL</sequence>
<dbReference type="OrthoDB" id="1720422at2759"/>
<evidence type="ECO:0000259" key="4">
    <source>
        <dbReference type="Pfam" id="PF00248"/>
    </source>
</evidence>
<dbReference type="Proteomes" id="UP000277300">
    <property type="component" value="Unassembled WGS sequence"/>
</dbReference>
<dbReference type="Proteomes" id="UP000284657">
    <property type="component" value="Unassembled WGS sequence"/>
</dbReference>